<evidence type="ECO:0000313" key="2">
    <source>
        <dbReference type="EMBL" id="ELK06328.1"/>
    </source>
</evidence>
<reference evidence="3" key="1">
    <citation type="journal article" date="2013" name="Science">
        <title>Comparative analysis of bat genomes provides insight into the evolution of flight and immunity.</title>
        <authorList>
            <person name="Zhang G."/>
            <person name="Cowled C."/>
            <person name="Shi Z."/>
            <person name="Huang Z."/>
            <person name="Bishop-Lilly K.A."/>
            <person name="Fang X."/>
            <person name="Wynne J.W."/>
            <person name="Xiong Z."/>
            <person name="Baker M.L."/>
            <person name="Zhao W."/>
            <person name="Tachedjian M."/>
            <person name="Zhu Y."/>
            <person name="Zhou P."/>
            <person name="Jiang X."/>
            <person name="Ng J."/>
            <person name="Yang L."/>
            <person name="Wu L."/>
            <person name="Xiao J."/>
            <person name="Feng Y."/>
            <person name="Chen Y."/>
            <person name="Sun X."/>
            <person name="Zhang Y."/>
            <person name="Marsh G.A."/>
            <person name="Crameri G."/>
            <person name="Broder C.C."/>
            <person name="Frey K.G."/>
            <person name="Wang L.F."/>
            <person name="Wang J."/>
        </authorList>
    </citation>
    <scope>NUCLEOTIDE SEQUENCE [LARGE SCALE GENOMIC DNA]</scope>
</reference>
<feature type="signal peptide" evidence="1">
    <location>
        <begin position="1"/>
        <end position="20"/>
    </location>
</feature>
<gene>
    <name evidence="2" type="ORF">PAL_GLEAN10023948</name>
</gene>
<evidence type="ECO:0000313" key="3">
    <source>
        <dbReference type="Proteomes" id="UP000010552"/>
    </source>
</evidence>
<organism evidence="2 3">
    <name type="scientific">Pteropus alecto</name>
    <name type="common">Black flying fox</name>
    <dbReference type="NCBI Taxonomy" id="9402"/>
    <lineage>
        <taxon>Eukaryota</taxon>
        <taxon>Metazoa</taxon>
        <taxon>Chordata</taxon>
        <taxon>Craniata</taxon>
        <taxon>Vertebrata</taxon>
        <taxon>Euteleostomi</taxon>
        <taxon>Mammalia</taxon>
        <taxon>Eutheria</taxon>
        <taxon>Laurasiatheria</taxon>
        <taxon>Chiroptera</taxon>
        <taxon>Yinpterochiroptera</taxon>
        <taxon>Pteropodoidea</taxon>
        <taxon>Pteropodidae</taxon>
        <taxon>Pteropodinae</taxon>
        <taxon>Pteropus</taxon>
    </lineage>
</organism>
<keyword evidence="3" id="KW-1185">Reference proteome</keyword>
<dbReference type="EMBL" id="KB031032">
    <property type="protein sequence ID" value="ELK06328.1"/>
    <property type="molecule type" value="Genomic_DNA"/>
</dbReference>
<evidence type="ECO:0000256" key="1">
    <source>
        <dbReference type="SAM" id="SignalP"/>
    </source>
</evidence>
<keyword evidence="1" id="KW-0732">Signal</keyword>
<proteinExistence type="predicted"/>
<name>L5K782_PTEAL</name>
<protein>
    <submittedName>
        <fullName evidence="2">Uncharacterized protein</fullName>
    </submittedName>
</protein>
<accession>L5K782</accession>
<dbReference type="AlphaFoldDB" id="L5K782"/>
<dbReference type="Proteomes" id="UP000010552">
    <property type="component" value="Unassembled WGS sequence"/>
</dbReference>
<feature type="chain" id="PRO_5003968922" evidence="1">
    <location>
        <begin position="21"/>
        <end position="57"/>
    </location>
</feature>
<dbReference type="InParanoid" id="L5K782"/>
<sequence>MSLIIISYLAICSLLLTVLKNVPDFYVSTAETPNYTHSACRNTYQGFNGWDRGGVAV</sequence>